<name>A0A139AFE1_GONPJ</name>
<dbReference type="InterPro" id="IPR036872">
    <property type="entry name" value="CH_dom_sf"/>
</dbReference>
<evidence type="ECO:0000256" key="1">
    <source>
        <dbReference type="SAM" id="MobiDB-lite"/>
    </source>
</evidence>
<keyword evidence="4" id="KW-1185">Reference proteome</keyword>
<feature type="domain" description="Calponin-homology (CH)" evidence="2">
    <location>
        <begin position="24"/>
        <end position="132"/>
    </location>
</feature>
<dbReference type="SUPFAM" id="SSF47576">
    <property type="entry name" value="Calponin-homology domain, CH-domain"/>
    <property type="match status" value="1"/>
</dbReference>
<dbReference type="PANTHER" id="PTHR47385">
    <property type="entry name" value="CALPONIN"/>
    <property type="match status" value="1"/>
</dbReference>
<dbReference type="Proteomes" id="UP000070544">
    <property type="component" value="Unassembled WGS sequence"/>
</dbReference>
<dbReference type="PROSITE" id="PS50021">
    <property type="entry name" value="CH"/>
    <property type="match status" value="1"/>
</dbReference>
<dbReference type="EMBL" id="KQ965761">
    <property type="protein sequence ID" value="KXS15507.1"/>
    <property type="molecule type" value="Genomic_DNA"/>
</dbReference>
<dbReference type="SMART" id="SM00033">
    <property type="entry name" value="CH"/>
    <property type="match status" value="1"/>
</dbReference>
<evidence type="ECO:0000313" key="4">
    <source>
        <dbReference type="Proteomes" id="UP000070544"/>
    </source>
</evidence>
<dbReference type="GO" id="GO:0051015">
    <property type="term" value="F:actin filament binding"/>
    <property type="evidence" value="ECO:0007669"/>
    <property type="project" value="TreeGrafter"/>
</dbReference>
<gene>
    <name evidence="3" type="ORF">M427DRAFT_56613</name>
</gene>
<proteinExistence type="predicted"/>
<evidence type="ECO:0000313" key="3">
    <source>
        <dbReference type="EMBL" id="KXS15507.1"/>
    </source>
</evidence>
<dbReference type="STRING" id="1344416.A0A139AFE1"/>
<accession>A0A139AFE1</accession>
<feature type="compositionally biased region" description="Basic and acidic residues" evidence="1">
    <location>
        <begin position="253"/>
        <end position="270"/>
    </location>
</feature>
<protein>
    <recommendedName>
        <fullName evidence="2">Calponin-homology (CH) domain-containing protein</fullName>
    </recommendedName>
</protein>
<feature type="region of interest" description="Disordered" evidence="1">
    <location>
        <begin position="205"/>
        <end position="270"/>
    </location>
</feature>
<dbReference type="OrthoDB" id="21595at2759"/>
<dbReference type="GO" id="GO:0015629">
    <property type="term" value="C:actin cytoskeleton"/>
    <property type="evidence" value="ECO:0007669"/>
    <property type="project" value="TreeGrafter"/>
</dbReference>
<dbReference type="InterPro" id="IPR001715">
    <property type="entry name" value="CH_dom"/>
</dbReference>
<evidence type="ECO:0000259" key="2">
    <source>
        <dbReference type="PROSITE" id="PS50021"/>
    </source>
</evidence>
<sequence>MADTTPLYGIDKEVAARIQAKYDPQREEEAKLWIEDRLDEDIFGDGSRTFQEVLKDGVVLCRVANACFPGSVPKIQQSKMPFKQMENVGSFLNVCETIAGMKKHDLFQTVDLYENKNIVQVIDTIHMFTRYANRSDPRIPHLGPKLATSNERVFDPAVINAGKAVTSILTSGYAGGASQSGMSFGGRRDLIRNAAKPLDTTTLPLATQGYAGGASQKGMAMGGRREIGGSDPGRLHRQGSGSASASAAASKENVAEEGEKSSWGGEKTED</sequence>
<dbReference type="Pfam" id="PF00307">
    <property type="entry name" value="CH"/>
    <property type="match status" value="1"/>
</dbReference>
<dbReference type="Gene3D" id="1.10.418.10">
    <property type="entry name" value="Calponin-like domain"/>
    <property type="match status" value="1"/>
</dbReference>
<dbReference type="InterPro" id="IPR003096">
    <property type="entry name" value="SM22_calponin"/>
</dbReference>
<dbReference type="PANTHER" id="PTHR47385:SF14">
    <property type="entry name" value="TRANSGELIN"/>
    <property type="match status" value="1"/>
</dbReference>
<reference evidence="3 4" key="1">
    <citation type="journal article" date="2015" name="Genome Biol. Evol.">
        <title>Phylogenomic analyses indicate that early fungi evolved digesting cell walls of algal ancestors of land plants.</title>
        <authorList>
            <person name="Chang Y."/>
            <person name="Wang S."/>
            <person name="Sekimoto S."/>
            <person name="Aerts A.L."/>
            <person name="Choi C."/>
            <person name="Clum A."/>
            <person name="LaButti K.M."/>
            <person name="Lindquist E.A."/>
            <person name="Yee Ngan C."/>
            <person name="Ohm R.A."/>
            <person name="Salamov A.A."/>
            <person name="Grigoriev I.V."/>
            <person name="Spatafora J.W."/>
            <person name="Berbee M.L."/>
        </authorList>
    </citation>
    <scope>NUCLEOTIDE SEQUENCE [LARGE SCALE GENOMIC DNA]</scope>
    <source>
        <strain evidence="3 4">JEL478</strain>
    </source>
</reference>
<dbReference type="AlphaFoldDB" id="A0A139AFE1"/>
<dbReference type="GO" id="GO:0007015">
    <property type="term" value="P:actin filament organization"/>
    <property type="evidence" value="ECO:0007669"/>
    <property type="project" value="TreeGrafter"/>
</dbReference>
<organism evidence="3 4">
    <name type="scientific">Gonapodya prolifera (strain JEL478)</name>
    <name type="common">Monoblepharis prolifera</name>
    <dbReference type="NCBI Taxonomy" id="1344416"/>
    <lineage>
        <taxon>Eukaryota</taxon>
        <taxon>Fungi</taxon>
        <taxon>Fungi incertae sedis</taxon>
        <taxon>Chytridiomycota</taxon>
        <taxon>Chytridiomycota incertae sedis</taxon>
        <taxon>Monoblepharidomycetes</taxon>
        <taxon>Monoblepharidales</taxon>
        <taxon>Gonapodyaceae</taxon>
        <taxon>Gonapodya</taxon>
    </lineage>
</organism>
<dbReference type="PRINTS" id="PR00888">
    <property type="entry name" value="SM22CALPONIN"/>
</dbReference>
<dbReference type="InterPro" id="IPR050606">
    <property type="entry name" value="Calponin-like"/>
</dbReference>
<feature type="compositionally biased region" description="Low complexity" evidence="1">
    <location>
        <begin position="239"/>
        <end position="250"/>
    </location>
</feature>